<protein>
    <submittedName>
        <fullName evidence="2">Uncharacterized protein</fullName>
    </submittedName>
</protein>
<dbReference type="AlphaFoldDB" id="A0AAN8YP76"/>
<dbReference type="Proteomes" id="UP001371456">
    <property type="component" value="Unassembled WGS sequence"/>
</dbReference>
<gene>
    <name evidence="2" type="ORF">RDI58_000537</name>
</gene>
<organism evidence="2 3">
    <name type="scientific">Solanum bulbocastanum</name>
    <name type="common">Wild potato</name>
    <dbReference type="NCBI Taxonomy" id="147425"/>
    <lineage>
        <taxon>Eukaryota</taxon>
        <taxon>Viridiplantae</taxon>
        <taxon>Streptophyta</taxon>
        <taxon>Embryophyta</taxon>
        <taxon>Tracheophyta</taxon>
        <taxon>Spermatophyta</taxon>
        <taxon>Magnoliopsida</taxon>
        <taxon>eudicotyledons</taxon>
        <taxon>Gunneridae</taxon>
        <taxon>Pentapetalae</taxon>
        <taxon>asterids</taxon>
        <taxon>lamiids</taxon>
        <taxon>Solanales</taxon>
        <taxon>Solanaceae</taxon>
        <taxon>Solanoideae</taxon>
        <taxon>Solaneae</taxon>
        <taxon>Solanum</taxon>
    </lineage>
</organism>
<evidence type="ECO:0000313" key="2">
    <source>
        <dbReference type="EMBL" id="KAK6802754.1"/>
    </source>
</evidence>
<dbReference type="EMBL" id="JBANQN010000001">
    <property type="protein sequence ID" value="KAK6802754.1"/>
    <property type="molecule type" value="Genomic_DNA"/>
</dbReference>
<evidence type="ECO:0000313" key="3">
    <source>
        <dbReference type="Proteomes" id="UP001371456"/>
    </source>
</evidence>
<keyword evidence="3" id="KW-1185">Reference proteome</keyword>
<proteinExistence type="predicted"/>
<feature type="region of interest" description="Disordered" evidence="1">
    <location>
        <begin position="37"/>
        <end position="81"/>
    </location>
</feature>
<feature type="compositionally biased region" description="Polar residues" evidence="1">
    <location>
        <begin position="64"/>
        <end position="78"/>
    </location>
</feature>
<evidence type="ECO:0000256" key="1">
    <source>
        <dbReference type="SAM" id="MobiDB-lite"/>
    </source>
</evidence>
<feature type="compositionally biased region" description="Polar residues" evidence="1">
    <location>
        <begin position="45"/>
        <end position="55"/>
    </location>
</feature>
<name>A0AAN8YP76_SOLBU</name>
<comment type="caution">
    <text evidence="2">The sequence shown here is derived from an EMBL/GenBank/DDBJ whole genome shotgun (WGS) entry which is preliminary data.</text>
</comment>
<accession>A0AAN8YP76</accession>
<reference evidence="2 3" key="1">
    <citation type="submission" date="2024-02" db="EMBL/GenBank/DDBJ databases">
        <title>de novo genome assembly of Solanum bulbocastanum strain 11H21.</title>
        <authorList>
            <person name="Hosaka A.J."/>
        </authorList>
    </citation>
    <scope>NUCLEOTIDE SEQUENCE [LARGE SCALE GENOMIC DNA]</scope>
    <source>
        <tissue evidence="2">Young leaves</tissue>
    </source>
</reference>
<sequence>MGFSIVVVDVDGASGTREDQVAQKKPNVSTRATQSLFIAQDEPNKSTGAAQSSFRIQKGKIHQSQKQSNNFKASSSKVNENDRCNKRKITEDKNEIVLKDLMKVMKQFTESHDKRMTSLIDKLGERDLYEICGKIFSIIEIHAYEIYNSNEQVKAAMRITQDIKRKEFFLSKVDPYAKSMNFKKWLLFTNCEEIFRKNGATGQFTKGSEDGVKEIERTKAQEVANDMSL</sequence>